<accession>A0ABP8BPM9</accession>
<comment type="similarity">
    <text evidence="1">Belongs to the glycosyl hydrolase 13 family.</text>
</comment>
<gene>
    <name evidence="3" type="ORF">GCM10022289_43570</name>
</gene>
<dbReference type="Pfam" id="PF00128">
    <property type="entry name" value="Alpha-amylase"/>
    <property type="match status" value="2"/>
</dbReference>
<dbReference type="CDD" id="cd11350">
    <property type="entry name" value="AmyAc_4"/>
    <property type="match status" value="1"/>
</dbReference>
<dbReference type="EMBL" id="BAABBY010000013">
    <property type="protein sequence ID" value="GAA4212527.1"/>
    <property type="molecule type" value="Genomic_DNA"/>
</dbReference>
<dbReference type="PANTHER" id="PTHR43002">
    <property type="entry name" value="GLYCOGEN DEBRANCHING ENZYME"/>
    <property type="match status" value="1"/>
</dbReference>
<evidence type="ECO:0000256" key="1">
    <source>
        <dbReference type="ARBA" id="ARBA00008061"/>
    </source>
</evidence>
<dbReference type="SUPFAM" id="SSF51445">
    <property type="entry name" value="(Trans)glycosidases"/>
    <property type="match status" value="1"/>
</dbReference>
<dbReference type="Pfam" id="PF02922">
    <property type="entry name" value="CBM_48"/>
    <property type="match status" value="1"/>
</dbReference>
<dbReference type="InterPro" id="IPR006047">
    <property type="entry name" value="GH13_cat_dom"/>
</dbReference>
<dbReference type="PROSITE" id="PS51257">
    <property type="entry name" value="PROKAR_LIPOPROTEIN"/>
    <property type="match status" value="1"/>
</dbReference>
<evidence type="ECO:0000313" key="3">
    <source>
        <dbReference type="EMBL" id="GAA4212527.1"/>
    </source>
</evidence>
<dbReference type="SUPFAM" id="SSF81296">
    <property type="entry name" value="E set domains"/>
    <property type="match status" value="1"/>
</dbReference>
<reference evidence="4" key="1">
    <citation type="journal article" date="2019" name="Int. J. Syst. Evol. Microbiol.">
        <title>The Global Catalogue of Microorganisms (GCM) 10K type strain sequencing project: providing services to taxonomists for standard genome sequencing and annotation.</title>
        <authorList>
            <consortium name="The Broad Institute Genomics Platform"/>
            <consortium name="The Broad Institute Genome Sequencing Center for Infectious Disease"/>
            <person name="Wu L."/>
            <person name="Ma J."/>
        </authorList>
    </citation>
    <scope>NUCLEOTIDE SEQUENCE [LARGE SCALE GENOMIC DNA]</scope>
    <source>
        <strain evidence="4">JCM 17626</strain>
    </source>
</reference>
<protein>
    <recommendedName>
        <fullName evidence="2">Glycosyl hydrolase family 13 catalytic domain-containing protein</fullName>
    </recommendedName>
</protein>
<evidence type="ECO:0000259" key="2">
    <source>
        <dbReference type="SMART" id="SM00642"/>
    </source>
</evidence>
<dbReference type="InterPro" id="IPR017853">
    <property type="entry name" value="GH"/>
</dbReference>
<dbReference type="Gene3D" id="2.60.40.10">
    <property type="entry name" value="Immunoglobulins"/>
    <property type="match status" value="1"/>
</dbReference>
<dbReference type="SMART" id="SM00642">
    <property type="entry name" value="Aamy"/>
    <property type="match status" value="1"/>
</dbReference>
<dbReference type="Gene3D" id="3.20.20.80">
    <property type="entry name" value="Glycosidases"/>
    <property type="match status" value="1"/>
</dbReference>
<sequence length="644" mass="72416">MKKIINRVALCLHETKRAKTIIYLLLLVTAFSTACKKASDGGVEPTPTNQKADLPAGAKDGVVFINNGTSAIVTLYAPNKTSVALIGEFNTWSVTATPMKNTTDGNYWWVQIDNLNPANEYAYQFYVDGNLKVADPYSEKVLDPDNDQYISAATYPNLKIYPTGKTTGIVSVMQANQPTYTWKNNSFTRPDRNNLVIYELLVRDFTTDHNYASTLAKLDYLTGLGINAIELMPVNEFEGNLSWGYNPSFYFAPDKYYGTKTALQNFIDECHGRGIAVIMDMVLNHSFGQSPMVQLYFDGSKPTANSPWFNVDAKHPFNVGYDFNHESPATKKFSKDVMKFWMLQYKIDGFRFDLSKGFTQKASTDDAQFRLYDASRIAIWKDYNAFIKSVDANNFYVILEHFAEQSEEKVLADDGMMLWNNLNYNMNEATMGWLDNSNFQWGFYANHGFTKSDGLVTYGESHDEERLNFKNITYGNASGSYVIKGNLATSLKREELAAAFLFSIPGPKMVWQFGELGYDINIDFNDRTGEKPIKWDYYSDPSRKALYDAYAKFIRLKKNNSIFNSTSSTYNLAGGIKYIKLTEGSNTVVVVGNFDVVNQTANIDFGSAGSWIDAVGTGINLNTSIYAQTLAPGEYHIFSKTALK</sequence>
<proteinExistence type="inferred from homology"/>
<evidence type="ECO:0000313" key="4">
    <source>
        <dbReference type="Proteomes" id="UP001501772"/>
    </source>
</evidence>
<comment type="caution">
    <text evidence="3">The sequence shown here is derived from an EMBL/GenBank/DDBJ whole genome shotgun (WGS) entry which is preliminary data.</text>
</comment>
<dbReference type="InterPro" id="IPR014756">
    <property type="entry name" value="Ig_E-set"/>
</dbReference>
<dbReference type="RefSeq" id="WP_344853533.1">
    <property type="nucleotide sequence ID" value="NZ_BAABBY010000013.1"/>
</dbReference>
<feature type="domain" description="Glycosyl hydrolase family 13 catalytic" evidence="2">
    <location>
        <begin position="199"/>
        <end position="557"/>
    </location>
</feature>
<name>A0ABP8BPM9_9SPHI</name>
<organism evidence="3 4">
    <name type="scientific">Pedobacter jeongneungensis</name>
    <dbReference type="NCBI Taxonomy" id="947309"/>
    <lineage>
        <taxon>Bacteria</taxon>
        <taxon>Pseudomonadati</taxon>
        <taxon>Bacteroidota</taxon>
        <taxon>Sphingobacteriia</taxon>
        <taxon>Sphingobacteriales</taxon>
        <taxon>Sphingobacteriaceae</taxon>
        <taxon>Pedobacter</taxon>
    </lineage>
</organism>
<keyword evidence="4" id="KW-1185">Reference proteome</keyword>
<dbReference type="InterPro" id="IPR004193">
    <property type="entry name" value="Glyco_hydro_13_N"/>
</dbReference>
<dbReference type="Proteomes" id="UP001501772">
    <property type="component" value="Unassembled WGS sequence"/>
</dbReference>
<dbReference type="InterPro" id="IPR013783">
    <property type="entry name" value="Ig-like_fold"/>
</dbReference>